<dbReference type="AlphaFoldDB" id="A0ABD0KH79"/>
<evidence type="ECO:0000313" key="2">
    <source>
        <dbReference type="EMBL" id="KAK7486393.1"/>
    </source>
</evidence>
<accession>A0ABD0KH79</accession>
<evidence type="ECO:0000256" key="1">
    <source>
        <dbReference type="SAM" id="MobiDB-lite"/>
    </source>
</evidence>
<sequence length="128" mass="13369">MFSRTRTTPFPAATLTAALHHGPVPPHSESSIRRHRRVFAAASGDTYPYLHSPGGPPREVSGKSGERSAHLVSVPAIGSGCIKVGNRAESGVSLSTAFDSNTHFVGDDASAGPALARFETSFRTGPQS</sequence>
<organism evidence="2 3">
    <name type="scientific">Batillaria attramentaria</name>
    <dbReference type="NCBI Taxonomy" id="370345"/>
    <lineage>
        <taxon>Eukaryota</taxon>
        <taxon>Metazoa</taxon>
        <taxon>Spiralia</taxon>
        <taxon>Lophotrochozoa</taxon>
        <taxon>Mollusca</taxon>
        <taxon>Gastropoda</taxon>
        <taxon>Caenogastropoda</taxon>
        <taxon>Sorbeoconcha</taxon>
        <taxon>Cerithioidea</taxon>
        <taxon>Batillariidae</taxon>
        <taxon>Batillaria</taxon>
    </lineage>
</organism>
<feature type="region of interest" description="Disordered" evidence="1">
    <location>
        <begin position="45"/>
        <end position="67"/>
    </location>
</feature>
<evidence type="ECO:0000313" key="3">
    <source>
        <dbReference type="Proteomes" id="UP001519460"/>
    </source>
</evidence>
<keyword evidence="3" id="KW-1185">Reference proteome</keyword>
<name>A0ABD0KH79_9CAEN</name>
<comment type="caution">
    <text evidence="2">The sequence shown here is derived from an EMBL/GenBank/DDBJ whole genome shotgun (WGS) entry which is preliminary data.</text>
</comment>
<reference evidence="2 3" key="1">
    <citation type="journal article" date="2023" name="Sci. Data">
        <title>Genome assembly of the Korean intertidal mud-creeper Batillaria attramentaria.</title>
        <authorList>
            <person name="Patra A.K."/>
            <person name="Ho P.T."/>
            <person name="Jun S."/>
            <person name="Lee S.J."/>
            <person name="Kim Y."/>
            <person name="Won Y.J."/>
        </authorList>
    </citation>
    <scope>NUCLEOTIDE SEQUENCE [LARGE SCALE GENOMIC DNA]</scope>
    <source>
        <strain evidence="2">Wonlab-2016</strain>
    </source>
</reference>
<dbReference type="EMBL" id="JACVVK020000179">
    <property type="protein sequence ID" value="KAK7486393.1"/>
    <property type="molecule type" value="Genomic_DNA"/>
</dbReference>
<gene>
    <name evidence="2" type="ORF">BaRGS_00022317</name>
</gene>
<protein>
    <submittedName>
        <fullName evidence="2">Uncharacterized protein</fullName>
    </submittedName>
</protein>
<proteinExistence type="predicted"/>
<dbReference type="Proteomes" id="UP001519460">
    <property type="component" value="Unassembled WGS sequence"/>
</dbReference>